<organism evidence="1 2">
    <name type="scientific">Ardenticatena maritima</name>
    <dbReference type="NCBI Taxonomy" id="872965"/>
    <lineage>
        <taxon>Bacteria</taxon>
        <taxon>Bacillati</taxon>
        <taxon>Chloroflexota</taxon>
        <taxon>Ardenticatenia</taxon>
        <taxon>Ardenticatenales</taxon>
        <taxon>Ardenticatenaceae</taxon>
        <taxon>Ardenticatena</taxon>
    </lineage>
</organism>
<sequence length="41" mass="4897">MRLTTCQQRVSSSWVLPQYSVDCPKCEFSLRHIRTNRRSLL</sequence>
<reference evidence="1 2" key="1">
    <citation type="journal article" date="2015" name="Genome Announc.">
        <title>Draft Genome Sequence of a Heterotrophic Facultative Anaerobic Thermophilic Bacterium, Ardenticatena maritima Strain 110ST.</title>
        <authorList>
            <person name="Kawaichi S."/>
            <person name="Yoshida T."/>
            <person name="Sako Y."/>
            <person name="Nakamura R."/>
        </authorList>
    </citation>
    <scope>NUCLEOTIDE SEQUENCE [LARGE SCALE GENOMIC DNA]</scope>
    <source>
        <strain evidence="1 2">110S</strain>
    </source>
</reference>
<dbReference type="AlphaFoldDB" id="A0A0M9UDF6"/>
<dbReference type="Proteomes" id="UP000037784">
    <property type="component" value="Unassembled WGS sequence"/>
</dbReference>
<protein>
    <submittedName>
        <fullName evidence="1">Uncharacterized protein</fullName>
    </submittedName>
</protein>
<comment type="caution">
    <text evidence="1">The sequence shown here is derived from an EMBL/GenBank/DDBJ whole genome shotgun (WGS) entry which is preliminary data.</text>
</comment>
<name>A0A0M9UDF6_9CHLR</name>
<proteinExistence type="predicted"/>
<reference evidence="2" key="2">
    <citation type="submission" date="2015-08" db="EMBL/GenBank/DDBJ databases">
        <title>Draft Genome Sequence of a Heterotrophic Facultative Anaerobic Bacterium Ardenticatena maritima Strain 110S.</title>
        <authorList>
            <person name="Kawaichi S."/>
            <person name="Yoshida T."/>
            <person name="Sako Y."/>
            <person name="Nakamura R."/>
        </authorList>
    </citation>
    <scope>NUCLEOTIDE SEQUENCE [LARGE SCALE GENOMIC DNA]</scope>
    <source>
        <strain evidence="2">110S</strain>
    </source>
</reference>
<keyword evidence="2" id="KW-1185">Reference proteome</keyword>
<evidence type="ECO:0000313" key="1">
    <source>
        <dbReference type="EMBL" id="GAP63978.1"/>
    </source>
</evidence>
<dbReference type="InParanoid" id="A0A0M9UDF6"/>
<evidence type="ECO:0000313" key="2">
    <source>
        <dbReference type="Proteomes" id="UP000037784"/>
    </source>
</evidence>
<dbReference type="EMBL" id="BBZA01000216">
    <property type="protein sequence ID" value="GAP63978.1"/>
    <property type="molecule type" value="Genomic_DNA"/>
</dbReference>
<gene>
    <name evidence="1" type="ORF">ARMA_2401</name>
</gene>
<accession>A0A0M9UDF6</accession>